<organism evidence="2">
    <name type="scientific">uncultured marine microorganism HF4000_APKG3D20</name>
    <dbReference type="NCBI Taxonomy" id="455549"/>
    <lineage>
        <taxon>unclassified sequences</taxon>
        <taxon>environmental samples</taxon>
    </lineage>
</organism>
<dbReference type="AlphaFoldDB" id="B3T795"/>
<dbReference type="PANTHER" id="PTHR43037">
    <property type="entry name" value="UNNAMED PRODUCT-RELATED"/>
    <property type="match status" value="1"/>
</dbReference>
<dbReference type="InterPro" id="IPR050955">
    <property type="entry name" value="Plant_Biomass_Hydrol_Est"/>
</dbReference>
<reference evidence="2" key="1">
    <citation type="journal article" date="2008" name="ISME J.">
        <title>Genomic patterns of recombination, clonal divergence and environment in marine microbial populations.</title>
        <authorList>
            <person name="Konstantinidis K.T."/>
            <person name="Delong E.F."/>
        </authorList>
    </citation>
    <scope>NUCLEOTIDE SEQUENCE</scope>
</reference>
<proteinExistence type="predicted"/>
<protein>
    <submittedName>
        <fullName evidence="2">Uncharacterized protein</fullName>
    </submittedName>
</protein>
<dbReference type="EMBL" id="EU016629">
    <property type="protein sequence ID" value="ABZ08454.1"/>
    <property type="molecule type" value="Genomic_DNA"/>
</dbReference>
<name>B3T795_9ZZZZ</name>
<dbReference type="Gene3D" id="3.40.50.1820">
    <property type="entry name" value="alpha/beta hydrolase"/>
    <property type="match status" value="1"/>
</dbReference>
<dbReference type="PANTHER" id="PTHR43037:SF4">
    <property type="entry name" value="PEPTIDASE S9 PROLYL OLIGOPEPTIDASE CATALYTIC DOMAIN-CONTAINING PROTEIN"/>
    <property type="match status" value="1"/>
</dbReference>
<keyword evidence="1" id="KW-0732">Signal</keyword>
<evidence type="ECO:0000256" key="1">
    <source>
        <dbReference type="ARBA" id="ARBA00022729"/>
    </source>
</evidence>
<dbReference type="InterPro" id="IPR029058">
    <property type="entry name" value="AB_hydrolase_fold"/>
</dbReference>
<dbReference type="SUPFAM" id="SSF53474">
    <property type="entry name" value="alpha/beta-Hydrolases"/>
    <property type="match status" value="1"/>
</dbReference>
<sequence>MFLGRFEMGMSNLLLVAGFFALCFSPPVYADTFAQSTDAKRLEKALREHFALPESTQESLRGLAPFDSLVRGNPKAVRALAWEAYRNGRARKEMQIDFDAHRVTSGKYASPYLARKVGKKPESGWPLFIAMHGGGNAPKALNDQQWKVMERYYRDHSESGGYLYLALRAPTDEWNGFYTGYVYPLIAKLIRQFLIFEEVDSNKVFVMGYSHGGYGAFAIGPKMADRFAAIHSSAAAPTDRESSPKNLRNTPFTFMIGDRDNAHGRLKRCIAFDKAARELRGGRKDVYPVRMFLKKGFGHLGLPDRDQIVNMYSAIRNPVPKSLVWEPTDSVVHRFAWLEVPKPAKKQLVEASCVDNLIEVKITNIEALNLYLDERMVDYSKPVIVRVNGTEVVNRLLSPSLSSLCRTLEERGDPELAFSVKGPLPLQLVSHPKP</sequence>
<evidence type="ECO:0000313" key="2">
    <source>
        <dbReference type="EMBL" id="ABZ08454.1"/>
    </source>
</evidence>
<gene>
    <name evidence="2" type="ORF">ALOHA_HF4000APKG3D20ctg1g2</name>
</gene>
<accession>B3T795</accession>